<feature type="domain" description="Glycosyltransferase subfamily 4-like N-terminal" evidence="5">
    <location>
        <begin position="39"/>
        <end position="213"/>
    </location>
</feature>
<organism evidence="6 7">
    <name type="scientific">Agrococcus baldri</name>
    <dbReference type="NCBI Taxonomy" id="153730"/>
    <lineage>
        <taxon>Bacteria</taxon>
        <taxon>Bacillati</taxon>
        <taxon>Actinomycetota</taxon>
        <taxon>Actinomycetes</taxon>
        <taxon>Micrococcales</taxon>
        <taxon>Microbacteriaceae</taxon>
        <taxon>Agrococcus</taxon>
    </lineage>
</organism>
<dbReference type="RefSeq" id="WP_186808262.1">
    <property type="nucleotide sequence ID" value="NZ_BJUU01000021.1"/>
</dbReference>
<evidence type="ECO:0000313" key="6">
    <source>
        <dbReference type="EMBL" id="GEK81164.1"/>
    </source>
</evidence>
<dbReference type="AlphaFoldDB" id="A0AA87UT04"/>
<evidence type="ECO:0000259" key="5">
    <source>
        <dbReference type="Pfam" id="PF13439"/>
    </source>
</evidence>
<sequence>MRPEPYGNPDEAPPPQPLRVAVVSMHTSPADRPGKGDAGGLNVLVLESAMALAARGNRVDIFTRSTGAAHVEPLAPGVTLHALETGGGIVRKHELPNLADAFGEQLERAALAAEQPYDVIHAHYWLSGLAALPVSLSLGMPIVQSFHTLAEEKNRRLGDDDRPEPERRLRTERYLASEVDAIAAVSRAEVDVLCDGVGAPAERVWLVPPAVDTLLFQPAPLASRMEVRARLGVRPEDGLVVCVGRVQPLKGQDLAVRMLQHLPGAVLVLAGDATPGAERYLESLHDLARDLGVEGRVRHIGSVDREALAQLLDAADVVVVPSRTESFGLVPLEAAASGTPVVASRVGGLLESVVDGQTGILIDSRDPMEWADAVGSILEDDDLQVEFGLAGRRAASRRDWQDVAHELETVYRSTVLARS</sequence>
<gene>
    <name evidence="6" type="ORF">ABA31_25150</name>
</gene>
<keyword evidence="3 6" id="KW-0808">Transferase</keyword>
<dbReference type="GO" id="GO:0016758">
    <property type="term" value="F:hexosyltransferase activity"/>
    <property type="evidence" value="ECO:0007669"/>
    <property type="project" value="TreeGrafter"/>
</dbReference>
<protein>
    <recommendedName>
        <fullName evidence="1">D-inositol 3-phosphate glycosyltransferase</fullName>
    </recommendedName>
</protein>
<keyword evidence="7" id="KW-1185">Reference proteome</keyword>
<comment type="caution">
    <text evidence="6">The sequence shown here is derived from an EMBL/GenBank/DDBJ whole genome shotgun (WGS) entry which is preliminary data.</text>
</comment>
<dbReference type="Pfam" id="PF00534">
    <property type="entry name" value="Glycos_transf_1"/>
    <property type="match status" value="1"/>
</dbReference>
<evidence type="ECO:0000256" key="2">
    <source>
        <dbReference type="ARBA" id="ARBA00022676"/>
    </source>
</evidence>
<reference evidence="6 7" key="1">
    <citation type="submission" date="2019-07" db="EMBL/GenBank/DDBJ databases">
        <title>Whole genome shotgun sequence of Agrococcus baldri NBRC 103055.</title>
        <authorList>
            <person name="Hosoyama A."/>
            <person name="Uohara A."/>
            <person name="Ohji S."/>
            <person name="Ichikawa N."/>
        </authorList>
    </citation>
    <scope>NUCLEOTIDE SEQUENCE [LARGE SCALE GENOMIC DNA]</scope>
    <source>
        <strain evidence="6 7">NBRC 103055</strain>
    </source>
</reference>
<evidence type="ECO:0000256" key="1">
    <source>
        <dbReference type="ARBA" id="ARBA00021292"/>
    </source>
</evidence>
<dbReference type="PANTHER" id="PTHR45947:SF3">
    <property type="entry name" value="SULFOQUINOVOSYL TRANSFERASE SQD2"/>
    <property type="match status" value="1"/>
</dbReference>
<dbReference type="Gene3D" id="3.40.50.2000">
    <property type="entry name" value="Glycogen Phosphorylase B"/>
    <property type="match status" value="2"/>
</dbReference>
<dbReference type="InterPro" id="IPR028098">
    <property type="entry name" value="Glyco_trans_4-like_N"/>
</dbReference>
<dbReference type="GO" id="GO:1901137">
    <property type="term" value="P:carbohydrate derivative biosynthetic process"/>
    <property type="evidence" value="ECO:0007669"/>
    <property type="project" value="UniProtKB-ARBA"/>
</dbReference>
<dbReference type="Pfam" id="PF13439">
    <property type="entry name" value="Glyco_transf_4"/>
    <property type="match status" value="1"/>
</dbReference>
<dbReference type="InterPro" id="IPR050194">
    <property type="entry name" value="Glycosyltransferase_grp1"/>
</dbReference>
<evidence type="ECO:0000313" key="7">
    <source>
        <dbReference type="Proteomes" id="UP000321749"/>
    </source>
</evidence>
<evidence type="ECO:0000259" key="4">
    <source>
        <dbReference type="Pfam" id="PF00534"/>
    </source>
</evidence>
<keyword evidence="2" id="KW-0328">Glycosyltransferase</keyword>
<accession>A0AA87UT04</accession>
<name>A0AA87UT04_9MICO</name>
<proteinExistence type="predicted"/>
<dbReference type="Proteomes" id="UP000321749">
    <property type="component" value="Unassembled WGS sequence"/>
</dbReference>
<dbReference type="EMBL" id="BJUU01000021">
    <property type="protein sequence ID" value="GEK81164.1"/>
    <property type="molecule type" value="Genomic_DNA"/>
</dbReference>
<dbReference type="SUPFAM" id="SSF53756">
    <property type="entry name" value="UDP-Glycosyltransferase/glycogen phosphorylase"/>
    <property type="match status" value="1"/>
</dbReference>
<dbReference type="InterPro" id="IPR001296">
    <property type="entry name" value="Glyco_trans_1"/>
</dbReference>
<evidence type="ECO:0000256" key="3">
    <source>
        <dbReference type="ARBA" id="ARBA00022679"/>
    </source>
</evidence>
<dbReference type="PANTHER" id="PTHR45947">
    <property type="entry name" value="SULFOQUINOVOSYL TRANSFERASE SQD2"/>
    <property type="match status" value="1"/>
</dbReference>
<feature type="domain" description="Glycosyl transferase family 1" evidence="4">
    <location>
        <begin position="226"/>
        <end position="392"/>
    </location>
</feature>